<dbReference type="CDD" id="cd00009">
    <property type="entry name" value="AAA"/>
    <property type="match status" value="1"/>
</dbReference>
<dbReference type="InterPro" id="IPR012763">
    <property type="entry name" value="DNA_pol_III_sug/sutau_N"/>
</dbReference>
<keyword evidence="3 11" id="KW-0548">Nucleotidyltransferase</keyword>
<feature type="domain" description="AAA+ ATPase" evidence="12">
    <location>
        <begin position="38"/>
        <end position="181"/>
    </location>
</feature>
<keyword evidence="5" id="KW-0479">Metal-binding</keyword>
<dbReference type="InterPro" id="IPR003593">
    <property type="entry name" value="AAA+_ATPase"/>
</dbReference>
<dbReference type="GO" id="GO:0003887">
    <property type="term" value="F:DNA-directed DNA polymerase activity"/>
    <property type="evidence" value="ECO:0007669"/>
    <property type="project" value="UniProtKB-KW"/>
</dbReference>
<sequence>MPEYLVLYRKYRPKSFSEIMGQDHIVMVLKNALRLGRVSHAYLFSGTRGTGKTTIARILAKAYNCEKPVKDGEPCNTCAVCKEFSSGKALDLIEIDAASNRGIDEIRELRDSVRFSPAHAKRKVYIIDEVHMLTKEAFNALLKTLEEPPQHSMFILATTEPEKVPDTILSRVQHFEFRRISQTKIRERLARLALSEKYKIDEESFNLIAFLADGSLRDAETNLGQLMDAYPDGAPKDAVENLFGLPRMKLVHELIDASLAGDPPRILDALFSVLERGVDAKILLRMLMNEVRVLLTVELSSKELERLARELSEEHVQFFKDHKDVPRKLVEGLLVKLIEAHQVSYRGPFQELPLELALLDIAAQAKS</sequence>
<reference evidence="13 14" key="1">
    <citation type="journal article" date="2016" name="Nat. Commun.">
        <title>Thousands of microbial genomes shed light on interconnected biogeochemical processes in an aquifer system.</title>
        <authorList>
            <person name="Anantharaman K."/>
            <person name="Brown C.T."/>
            <person name="Hug L.A."/>
            <person name="Sharon I."/>
            <person name="Castelle C.J."/>
            <person name="Probst A.J."/>
            <person name="Thomas B.C."/>
            <person name="Singh A."/>
            <person name="Wilkins M.J."/>
            <person name="Karaoz U."/>
            <person name="Brodie E.L."/>
            <person name="Williams K.H."/>
            <person name="Hubbard S.S."/>
            <person name="Banfield J.F."/>
        </authorList>
    </citation>
    <scope>NUCLEOTIDE SEQUENCE [LARGE SCALE GENOMIC DNA]</scope>
</reference>
<dbReference type="SUPFAM" id="SSF52540">
    <property type="entry name" value="P-loop containing nucleoside triphosphate hydrolases"/>
    <property type="match status" value="1"/>
</dbReference>
<evidence type="ECO:0000256" key="10">
    <source>
        <dbReference type="ARBA" id="ARBA00049244"/>
    </source>
</evidence>
<proteinExistence type="inferred from homology"/>
<dbReference type="NCBIfam" id="NF004046">
    <property type="entry name" value="PRK05563.1"/>
    <property type="match status" value="1"/>
</dbReference>
<dbReference type="PRINTS" id="PR00300">
    <property type="entry name" value="CLPPROTEASEA"/>
</dbReference>
<keyword evidence="2 11" id="KW-0808">Transferase</keyword>
<comment type="similarity">
    <text evidence="1 11">Belongs to the DnaX/STICHEL family.</text>
</comment>
<dbReference type="SMART" id="SM00382">
    <property type="entry name" value="AAA"/>
    <property type="match status" value="1"/>
</dbReference>
<dbReference type="EC" id="2.7.7.7" evidence="11"/>
<evidence type="ECO:0000256" key="1">
    <source>
        <dbReference type="ARBA" id="ARBA00006360"/>
    </source>
</evidence>
<evidence type="ECO:0000256" key="11">
    <source>
        <dbReference type="RuleBase" id="RU364063"/>
    </source>
</evidence>
<dbReference type="InterPro" id="IPR027417">
    <property type="entry name" value="P-loop_NTPase"/>
</dbReference>
<gene>
    <name evidence="11" type="primary">dnaX</name>
    <name evidence="13" type="ORF">A3B19_01830</name>
</gene>
<evidence type="ECO:0000313" key="14">
    <source>
        <dbReference type="Proteomes" id="UP000177346"/>
    </source>
</evidence>
<keyword evidence="4 11" id="KW-0235">DNA replication</keyword>
<dbReference type="GO" id="GO:0006261">
    <property type="term" value="P:DNA-templated DNA replication"/>
    <property type="evidence" value="ECO:0007669"/>
    <property type="project" value="TreeGrafter"/>
</dbReference>
<evidence type="ECO:0000256" key="9">
    <source>
        <dbReference type="ARBA" id="ARBA00022932"/>
    </source>
</evidence>
<dbReference type="AlphaFoldDB" id="A0A1F5XGV6"/>
<dbReference type="EMBL" id="MFIF01000008">
    <property type="protein sequence ID" value="OGF87148.1"/>
    <property type="molecule type" value="Genomic_DNA"/>
</dbReference>
<dbReference type="InterPro" id="IPR008921">
    <property type="entry name" value="DNA_pol3_clamp-load_cplx_C"/>
</dbReference>
<evidence type="ECO:0000256" key="7">
    <source>
        <dbReference type="ARBA" id="ARBA00022833"/>
    </source>
</evidence>
<keyword evidence="7" id="KW-0862">Zinc</keyword>
<comment type="caution">
    <text evidence="13">The sequence shown here is derived from an EMBL/GenBank/DDBJ whole genome shotgun (WGS) entry which is preliminary data.</text>
</comment>
<organism evidence="13 14">
    <name type="scientific">Candidatus Giovannonibacteria bacterium RIFCSPLOWO2_01_FULL_46_32</name>
    <dbReference type="NCBI Taxonomy" id="1798353"/>
    <lineage>
        <taxon>Bacteria</taxon>
        <taxon>Candidatus Giovannoniibacteriota</taxon>
    </lineage>
</organism>
<dbReference type="Gene3D" id="3.40.50.300">
    <property type="entry name" value="P-loop containing nucleotide triphosphate hydrolases"/>
    <property type="match status" value="1"/>
</dbReference>
<evidence type="ECO:0000256" key="3">
    <source>
        <dbReference type="ARBA" id="ARBA00022695"/>
    </source>
</evidence>
<evidence type="ECO:0000256" key="2">
    <source>
        <dbReference type="ARBA" id="ARBA00022679"/>
    </source>
</evidence>
<dbReference type="Gene3D" id="1.10.8.60">
    <property type="match status" value="1"/>
</dbReference>
<comment type="catalytic activity">
    <reaction evidence="10 11">
        <text>DNA(n) + a 2'-deoxyribonucleoside 5'-triphosphate = DNA(n+1) + diphosphate</text>
        <dbReference type="Rhea" id="RHEA:22508"/>
        <dbReference type="Rhea" id="RHEA-COMP:17339"/>
        <dbReference type="Rhea" id="RHEA-COMP:17340"/>
        <dbReference type="ChEBI" id="CHEBI:33019"/>
        <dbReference type="ChEBI" id="CHEBI:61560"/>
        <dbReference type="ChEBI" id="CHEBI:173112"/>
        <dbReference type="EC" id="2.7.7.7"/>
    </reaction>
</comment>
<dbReference type="Pfam" id="PF12169">
    <property type="entry name" value="DNA_pol3_gamma3"/>
    <property type="match status" value="1"/>
</dbReference>
<evidence type="ECO:0000256" key="4">
    <source>
        <dbReference type="ARBA" id="ARBA00022705"/>
    </source>
</evidence>
<dbReference type="InterPro" id="IPR022754">
    <property type="entry name" value="DNA_pol_III_gamma-3"/>
</dbReference>
<accession>A0A1F5XGV6</accession>
<protein>
    <recommendedName>
        <fullName evidence="11">DNA polymerase III subunit gamma/tau</fullName>
        <ecNumber evidence="11">2.7.7.7</ecNumber>
    </recommendedName>
</protein>
<dbReference type="SUPFAM" id="SSF48019">
    <property type="entry name" value="post-AAA+ oligomerization domain-like"/>
    <property type="match status" value="1"/>
</dbReference>
<dbReference type="FunFam" id="3.40.50.300:FF:000014">
    <property type="entry name" value="DNA polymerase III subunit gamma/tau"/>
    <property type="match status" value="1"/>
</dbReference>
<evidence type="ECO:0000256" key="5">
    <source>
        <dbReference type="ARBA" id="ARBA00022723"/>
    </source>
</evidence>
<evidence type="ECO:0000256" key="6">
    <source>
        <dbReference type="ARBA" id="ARBA00022741"/>
    </source>
</evidence>
<dbReference type="InterPro" id="IPR050238">
    <property type="entry name" value="DNA_Rep/Repair_Clamp_Loader"/>
</dbReference>
<dbReference type="GO" id="GO:0005524">
    <property type="term" value="F:ATP binding"/>
    <property type="evidence" value="ECO:0007669"/>
    <property type="project" value="UniProtKB-KW"/>
</dbReference>
<evidence type="ECO:0000259" key="12">
    <source>
        <dbReference type="SMART" id="SM00382"/>
    </source>
</evidence>
<evidence type="ECO:0000256" key="8">
    <source>
        <dbReference type="ARBA" id="ARBA00022840"/>
    </source>
</evidence>
<dbReference type="Proteomes" id="UP000177346">
    <property type="component" value="Unassembled WGS sequence"/>
</dbReference>
<evidence type="ECO:0000313" key="13">
    <source>
        <dbReference type="EMBL" id="OGF87148.1"/>
    </source>
</evidence>
<keyword evidence="8 11" id="KW-0067">ATP-binding</keyword>
<dbReference type="GO" id="GO:0003677">
    <property type="term" value="F:DNA binding"/>
    <property type="evidence" value="ECO:0007669"/>
    <property type="project" value="InterPro"/>
</dbReference>
<dbReference type="PANTHER" id="PTHR11669">
    <property type="entry name" value="REPLICATION FACTOR C / DNA POLYMERASE III GAMMA-TAU SUBUNIT"/>
    <property type="match status" value="1"/>
</dbReference>
<dbReference type="GO" id="GO:0046872">
    <property type="term" value="F:metal ion binding"/>
    <property type="evidence" value="ECO:0007669"/>
    <property type="project" value="UniProtKB-KW"/>
</dbReference>
<dbReference type="GO" id="GO:0009360">
    <property type="term" value="C:DNA polymerase III complex"/>
    <property type="evidence" value="ECO:0007669"/>
    <property type="project" value="InterPro"/>
</dbReference>
<comment type="subunit">
    <text evidence="11">DNA polymerase III contains a core (composed of alpha, epsilon and theta chains) that associates with a tau subunit. This core dimerizes to form the POLIII' complex. PolIII' associates with the gamma complex (composed of gamma, delta, delta', psi and chi chains) and with the beta chain to form the complete DNA polymerase III complex.</text>
</comment>
<dbReference type="Pfam" id="PF13177">
    <property type="entry name" value="DNA_pol3_delta2"/>
    <property type="match status" value="1"/>
</dbReference>
<keyword evidence="6 11" id="KW-0547">Nucleotide-binding</keyword>
<dbReference type="PANTHER" id="PTHR11669:SF0">
    <property type="entry name" value="PROTEIN STICHEL-LIKE 2"/>
    <property type="match status" value="1"/>
</dbReference>
<dbReference type="InterPro" id="IPR001270">
    <property type="entry name" value="ClpA/B"/>
</dbReference>
<comment type="function">
    <text evidence="11">DNA polymerase III is a complex, multichain enzyme responsible for most of the replicative synthesis in bacteria. This DNA polymerase also exhibits 3' to 5' exonuclease activity.</text>
</comment>
<name>A0A1F5XGV6_9BACT</name>
<dbReference type="Gene3D" id="1.20.272.10">
    <property type="match status" value="1"/>
</dbReference>
<dbReference type="NCBIfam" id="TIGR02397">
    <property type="entry name" value="dnaX_nterm"/>
    <property type="match status" value="1"/>
</dbReference>
<keyword evidence="9 11" id="KW-0239">DNA-directed DNA polymerase</keyword>